<dbReference type="Pfam" id="PF01822">
    <property type="entry name" value="WSC"/>
    <property type="match status" value="2"/>
</dbReference>
<reference evidence="9 10" key="1">
    <citation type="submission" date="2017-06" db="EMBL/GenBank/DDBJ databases">
        <title>A platform for efficient transgenesis in Macrostomum lignano, a flatworm model organism for stem cell research.</title>
        <authorList>
            <person name="Berezikov E."/>
        </authorList>
    </citation>
    <scope>NUCLEOTIDE SEQUENCE [LARGE SCALE GENOMIC DNA]</scope>
    <source>
        <strain evidence="9">DV1</strain>
        <tissue evidence="9">Whole organism</tissue>
    </source>
</reference>
<keyword evidence="10" id="KW-1185">Reference proteome</keyword>
<evidence type="ECO:0000256" key="7">
    <source>
        <dbReference type="SAM" id="Phobius"/>
    </source>
</evidence>
<evidence type="ECO:0000259" key="8">
    <source>
        <dbReference type="PROSITE" id="PS51212"/>
    </source>
</evidence>
<dbReference type="AlphaFoldDB" id="A0A267GZW2"/>
<keyword evidence="5 7" id="KW-0472">Membrane</keyword>
<feature type="domain" description="WSC" evidence="8">
    <location>
        <begin position="174"/>
        <end position="267"/>
    </location>
</feature>
<protein>
    <recommendedName>
        <fullName evidence="8">WSC domain-containing protein</fullName>
    </recommendedName>
</protein>
<comment type="subcellular location">
    <subcellularLocation>
        <location evidence="1">Membrane</location>
        <topology evidence="1">Single-pass membrane protein</topology>
    </subcellularLocation>
</comment>
<dbReference type="InterPro" id="IPR002889">
    <property type="entry name" value="WSC_carb-bd"/>
</dbReference>
<keyword evidence="3" id="KW-0732">Signal</keyword>
<organism evidence="9 10">
    <name type="scientific">Macrostomum lignano</name>
    <dbReference type="NCBI Taxonomy" id="282301"/>
    <lineage>
        <taxon>Eukaryota</taxon>
        <taxon>Metazoa</taxon>
        <taxon>Spiralia</taxon>
        <taxon>Lophotrochozoa</taxon>
        <taxon>Platyhelminthes</taxon>
        <taxon>Rhabditophora</taxon>
        <taxon>Macrostomorpha</taxon>
        <taxon>Macrostomida</taxon>
        <taxon>Macrostomidae</taxon>
        <taxon>Macrostomum</taxon>
    </lineage>
</organism>
<dbReference type="InterPro" id="IPR051836">
    <property type="entry name" value="Kremen_rcpt"/>
</dbReference>
<dbReference type="PANTHER" id="PTHR24269:SF16">
    <property type="entry name" value="PROTEIN SLG1"/>
    <property type="match status" value="1"/>
</dbReference>
<dbReference type="SMART" id="SM00321">
    <property type="entry name" value="WSC"/>
    <property type="match status" value="2"/>
</dbReference>
<feature type="domain" description="WSC" evidence="8">
    <location>
        <begin position="76"/>
        <end position="166"/>
    </location>
</feature>
<evidence type="ECO:0000256" key="4">
    <source>
        <dbReference type="ARBA" id="ARBA00022989"/>
    </source>
</evidence>
<keyword evidence="2 7" id="KW-0812">Transmembrane</keyword>
<sequence length="271" mass="30395">IGNVAQVYFKNLHSSSIKEREARGCRIKFSTITEKSSKTNPRSKKAIEAIMQFATLALFLLVAVSSVFGGYVNIPGTYYQGCFLHFDQKSALLRSVKTDSNMFLRTCLWACRDIKKLYFGVQETKCYCGDKIYTNPITPSKCDRRCPGNIRETCGGSFSMSIFEVPPTTAVIVPAPSKGCYFYKEDLVLDFEFKKNFAAMNQRMCAEGCLQWSYKYFGLANGNECHCGNKILQGKAAPKKFCNTRCKKGLENETCGGPMAMEVFDLLTTHI</sequence>
<name>A0A267GZW2_9PLAT</name>
<evidence type="ECO:0000313" key="9">
    <source>
        <dbReference type="EMBL" id="PAA91566.1"/>
    </source>
</evidence>
<keyword evidence="4 7" id="KW-1133">Transmembrane helix</keyword>
<evidence type="ECO:0000256" key="5">
    <source>
        <dbReference type="ARBA" id="ARBA00023136"/>
    </source>
</evidence>
<dbReference type="GO" id="GO:0005886">
    <property type="term" value="C:plasma membrane"/>
    <property type="evidence" value="ECO:0007669"/>
    <property type="project" value="TreeGrafter"/>
</dbReference>
<dbReference type="Proteomes" id="UP000215902">
    <property type="component" value="Unassembled WGS sequence"/>
</dbReference>
<feature type="transmembrane region" description="Helical" evidence="7">
    <location>
        <begin position="50"/>
        <end position="72"/>
    </location>
</feature>
<comment type="caution">
    <text evidence="9">The sequence shown here is derived from an EMBL/GenBank/DDBJ whole genome shotgun (WGS) entry which is preliminary data.</text>
</comment>
<dbReference type="STRING" id="282301.A0A267GZW2"/>
<evidence type="ECO:0000256" key="6">
    <source>
        <dbReference type="ARBA" id="ARBA00023180"/>
    </source>
</evidence>
<dbReference type="PANTHER" id="PTHR24269">
    <property type="entry name" value="KREMEN PROTEIN"/>
    <property type="match status" value="1"/>
</dbReference>
<gene>
    <name evidence="9" type="ORF">BOX15_Mlig016501g1</name>
</gene>
<proteinExistence type="predicted"/>
<evidence type="ECO:0000313" key="10">
    <source>
        <dbReference type="Proteomes" id="UP000215902"/>
    </source>
</evidence>
<evidence type="ECO:0000256" key="3">
    <source>
        <dbReference type="ARBA" id="ARBA00022729"/>
    </source>
</evidence>
<keyword evidence="6" id="KW-0325">Glycoprotein</keyword>
<evidence type="ECO:0000256" key="2">
    <source>
        <dbReference type="ARBA" id="ARBA00022692"/>
    </source>
</evidence>
<feature type="non-terminal residue" evidence="9">
    <location>
        <position position="1"/>
    </location>
</feature>
<dbReference type="PROSITE" id="PS51212">
    <property type="entry name" value="WSC"/>
    <property type="match status" value="2"/>
</dbReference>
<evidence type="ECO:0000256" key="1">
    <source>
        <dbReference type="ARBA" id="ARBA00004167"/>
    </source>
</evidence>
<dbReference type="OrthoDB" id="6141537at2759"/>
<dbReference type="EMBL" id="NIVC01000084">
    <property type="protein sequence ID" value="PAA91566.1"/>
    <property type="molecule type" value="Genomic_DNA"/>
</dbReference>
<accession>A0A267GZW2</accession>